<evidence type="ECO:0000256" key="1">
    <source>
        <dbReference type="ARBA" id="ARBA00010466"/>
    </source>
</evidence>
<gene>
    <name evidence="6" type="ORF">J2S08_002477</name>
</gene>
<dbReference type="PROSITE" id="PS50943">
    <property type="entry name" value="HTH_CROC1"/>
    <property type="match status" value="1"/>
</dbReference>
<comment type="similarity">
    <text evidence="1">Belongs to the SorC transcriptional regulatory family.</text>
</comment>
<evidence type="ECO:0000256" key="3">
    <source>
        <dbReference type="ARBA" id="ARBA00023125"/>
    </source>
</evidence>
<evidence type="ECO:0000259" key="5">
    <source>
        <dbReference type="PROSITE" id="PS50943"/>
    </source>
</evidence>
<dbReference type="PANTHER" id="PTHR34294:SF1">
    <property type="entry name" value="TRANSCRIPTIONAL REGULATOR LSRR"/>
    <property type="match status" value="1"/>
</dbReference>
<name>A0ABT9WTJ4_9BACI</name>
<dbReference type="InterPro" id="IPR007324">
    <property type="entry name" value="Sugar-bd_dom_put"/>
</dbReference>
<keyword evidence="3" id="KW-0238">DNA-binding</keyword>
<keyword evidence="7" id="KW-1185">Reference proteome</keyword>
<comment type="caution">
    <text evidence="6">The sequence shown here is derived from an EMBL/GenBank/DDBJ whole genome shotgun (WGS) entry which is preliminary data.</text>
</comment>
<evidence type="ECO:0000313" key="6">
    <source>
        <dbReference type="EMBL" id="MDQ0176619.1"/>
    </source>
</evidence>
<dbReference type="EMBL" id="JAUSTT010000014">
    <property type="protein sequence ID" value="MDQ0176619.1"/>
    <property type="molecule type" value="Genomic_DNA"/>
</dbReference>
<dbReference type="SUPFAM" id="SSF100950">
    <property type="entry name" value="NagB/RpiA/CoA transferase-like"/>
    <property type="match status" value="1"/>
</dbReference>
<accession>A0ABT9WTJ4</accession>
<dbReference type="InterPro" id="IPR036388">
    <property type="entry name" value="WH-like_DNA-bd_sf"/>
</dbReference>
<reference evidence="6 7" key="1">
    <citation type="submission" date="2023-07" db="EMBL/GenBank/DDBJ databases">
        <title>Genomic Encyclopedia of Type Strains, Phase IV (KMG-IV): sequencing the most valuable type-strain genomes for metagenomic binning, comparative biology and taxonomic classification.</title>
        <authorList>
            <person name="Goeker M."/>
        </authorList>
    </citation>
    <scope>NUCLEOTIDE SEQUENCE [LARGE SCALE GENOMIC DNA]</scope>
    <source>
        <strain evidence="6 7">DSM 23837</strain>
    </source>
</reference>
<dbReference type="InterPro" id="IPR001387">
    <property type="entry name" value="Cro/C1-type_HTH"/>
</dbReference>
<dbReference type="RefSeq" id="WP_307229917.1">
    <property type="nucleotide sequence ID" value="NZ_JAUSTT010000014.1"/>
</dbReference>
<dbReference type="Gene3D" id="1.10.10.10">
    <property type="entry name" value="Winged helix-like DNA-binding domain superfamily/Winged helix DNA-binding domain"/>
    <property type="match status" value="1"/>
</dbReference>
<dbReference type="InterPro" id="IPR037171">
    <property type="entry name" value="NagB/RpiA_transferase-like"/>
</dbReference>
<dbReference type="InterPro" id="IPR051054">
    <property type="entry name" value="SorC_transcr_regulators"/>
</dbReference>
<keyword evidence="4" id="KW-0804">Transcription</keyword>
<dbReference type="Pfam" id="PF13384">
    <property type="entry name" value="HTH_23"/>
    <property type="match status" value="1"/>
</dbReference>
<dbReference type="Gene3D" id="3.40.50.1360">
    <property type="match status" value="1"/>
</dbReference>
<sequence length="316" mass="35189">MYSKQEMIKVAKLYYELGLTQKQIAEQLSYSRPTISRILEAAMKSGIVEVNIRYSLDSVDYLSKQLQQRFDLKKAFVAPVFVNKADLIMADVGKALANYLYDICQENDILGVSWGKTLTCVADHLQPKKVPSMQIVQLNGGVAQNSFATGSMTILEHFSKNFDADAHLLYAPTIVDSEEIAHVLMTDSNLQRVIALGKKANIAVFGIGRPSYDSVLYQAGYFKEDSYQTLLKKGAVGDICSRYYKIDGSLVDQNLNKRTIGLQLDELQQKEHAIAIAVGTEKAQAVLGALRGKFLSTLFVDEYLAKEIIHLDQAMK</sequence>
<organism evidence="6 7">
    <name type="scientific">Bacillus chungangensis</name>
    <dbReference type="NCBI Taxonomy" id="587633"/>
    <lineage>
        <taxon>Bacteria</taxon>
        <taxon>Bacillati</taxon>
        <taxon>Bacillota</taxon>
        <taxon>Bacilli</taxon>
        <taxon>Bacillales</taxon>
        <taxon>Bacillaceae</taxon>
        <taxon>Bacillus</taxon>
    </lineage>
</organism>
<dbReference type="Proteomes" id="UP001223586">
    <property type="component" value="Unassembled WGS sequence"/>
</dbReference>
<dbReference type="PANTHER" id="PTHR34294">
    <property type="entry name" value="TRANSCRIPTIONAL REGULATOR-RELATED"/>
    <property type="match status" value="1"/>
</dbReference>
<evidence type="ECO:0000256" key="2">
    <source>
        <dbReference type="ARBA" id="ARBA00023015"/>
    </source>
</evidence>
<evidence type="ECO:0000256" key="4">
    <source>
        <dbReference type="ARBA" id="ARBA00023163"/>
    </source>
</evidence>
<dbReference type="Pfam" id="PF04198">
    <property type="entry name" value="Sugar-bind"/>
    <property type="match status" value="1"/>
</dbReference>
<proteinExistence type="inferred from homology"/>
<feature type="domain" description="HTH cro/C1-type" evidence="5">
    <location>
        <begin position="16"/>
        <end position="38"/>
    </location>
</feature>
<keyword evidence="2" id="KW-0805">Transcription regulation</keyword>
<protein>
    <submittedName>
        <fullName evidence="6">Deoxyribonucleoside regulator</fullName>
    </submittedName>
</protein>
<evidence type="ECO:0000313" key="7">
    <source>
        <dbReference type="Proteomes" id="UP001223586"/>
    </source>
</evidence>